<accession>A0ABV0ABM3</accession>
<evidence type="ECO:0000256" key="3">
    <source>
        <dbReference type="ARBA" id="ARBA00024356"/>
    </source>
</evidence>
<dbReference type="InterPro" id="IPR007184">
    <property type="entry name" value="Mannoside_phosphorylase"/>
</dbReference>
<gene>
    <name evidence="4" type="ORF">VP395_11770</name>
</gene>
<reference evidence="4 5" key="1">
    <citation type="submission" date="2024-01" db="EMBL/GenBank/DDBJ databases">
        <title>Mariniflexile litorale sp. nov., isolated from the shallow sediments of the Sea of Japan.</title>
        <authorList>
            <person name="Romanenko L."/>
            <person name="Bystritskaya E."/>
            <person name="Isaeva M."/>
        </authorList>
    </citation>
    <scope>NUCLEOTIDE SEQUENCE [LARGE SCALE GENOMIC DNA]</scope>
    <source>
        <strain evidence="4 5">KCTC 32427</strain>
    </source>
</reference>
<dbReference type="PROSITE" id="PS51257">
    <property type="entry name" value="PROKAR_LIPOPROTEIN"/>
    <property type="match status" value="1"/>
</dbReference>
<evidence type="ECO:0000256" key="2">
    <source>
        <dbReference type="ARBA" id="ARBA00022679"/>
    </source>
</evidence>
<dbReference type="Gene3D" id="2.115.10.20">
    <property type="entry name" value="Glycosyl hydrolase domain, family 43"/>
    <property type="match status" value="1"/>
</dbReference>
<evidence type="ECO:0000313" key="4">
    <source>
        <dbReference type="EMBL" id="MEN3324408.1"/>
    </source>
</evidence>
<dbReference type="PIRSF" id="PIRSF016202">
    <property type="entry name" value="PH1107"/>
    <property type="match status" value="1"/>
</dbReference>
<dbReference type="Pfam" id="PF04041">
    <property type="entry name" value="Glyco_hydro_130"/>
    <property type="match status" value="1"/>
</dbReference>
<organism evidence="4 5">
    <name type="scientific">Mariniflexile soesokkakense</name>
    <dbReference type="NCBI Taxonomy" id="1343160"/>
    <lineage>
        <taxon>Bacteria</taxon>
        <taxon>Pseudomonadati</taxon>
        <taxon>Bacteroidota</taxon>
        <taxon>Flavobacteriia</taxon>
        <taxon>Flavobacteriales</taxon>
        <taxon>Flavobacteriaceae</taxon>
        <taxon>Mariniflexile</taxon>
    </lineage>
</organism>
<keyword evidence="5" id="KW-1185">Reference proteome</keyword>
<name>A0ABV0ABM3_9FLAO</name>
<dbReference type="PANTHER" id="PTHR34106">
    <property type="entry name" value="GLYCOSIDASE"/>
    <property type="match status" value="1"/>
</dbReference>
<dbReference type="PANTHER" id="PTHR34106:SF5">
    <property type="entry name" value="GLYCOSIDASE"/>
    <property type="match status" value="1"/>
</dbReference>
<comment type="caution">
    <text evidence="4">The sequence shown here is derived from an EMBL/GenBank/DDBJ whole genome shotgun (WGS) entry which is preliminary data.</text>
</comment>
<comment type="similarity">
    <text evidence="3">Belongs to the glycosyl hydrolase 130 family.</text>
</comment>
<dbReference type="Proteomes" id="UP001416393">
    <property type="component" value="Unassembled WGS sequence"/>
</dbReference>
<evidence type="ECO:0000256" key="1">
    <source>
        <dbReference type="ARBA" id="ARBA00022676"/>
    </source>
</evidence>
<protein>
    <submittedName>
        <fullName evidence="4">Glycoside hydrolase family 130 protein</fullName>
    </submittedName>
</protein>
<keyword evidence="4" id="KW-0378">Hydrolase</keyword>
<keyword evidence="1" id="KW-0328">Glycosyltransferase</keyword>
<keyword evidence="2" id="KW-0808">Transferase</keyword>
<dbReference type="SUPFAM" id="SSF75005">
    <property type="entry name" value="Arabinanase/levansucrase/invertase"/>
    <property type="match status" value="1"/>
</dbReference>
<dbReference type="InterPro" id="IPR023296">
    <property type="entry name" value="Glyco_hydro_beta-prop_sf"/>
</dbReference>
<dbReference type="RefSeq" id="WP_346242210.1">
    <property type="nucleotide sequence ID" value="NZ_JAZHYP010000005.1"/>
</dbReference>
<dbReference type="GO" id="GO:0016787">
    <property type="term" value="F:hydrolase activity"/>
    <property type="evidence" value="ECO:0007669"/>
    <property type="project" value="UniProtKB-KW"/>
</dbReference>
<proteinExistence type="inferred from homology"/>
<sequence>MKKNIKNLILIKTQLQLIIICVFVVACAHQKPNIKVTVNKQDNESWALTSFVKVDSINPILGPKEDTEFLCPVRGTKVQWEGKDVFNPAAIVKDNKVYMLYRAEDFIGKWKGTSRLGLAESNDGLHFNRLANPVFYPDNDEMKEYEWEGGCEDPRIVEDEDGVYYLTYTAWDGIVARLFVATSTDLLNWKKYGSVFKNVLDGKYVDAWSKAGSIVCKRDGDKMIATKINGKYWMYFGESNIYIAYSNDLINWTPIEREKGDVVDAFELIGHSSVVPDLLPVVKTRKGKFDSHLIEPGPPAILTERGILLIYNSKNSGEFGDPKLAPKTYSGGQVLFDKNDPSKQINRLDSNFFQPDKSYEIEGQINQVCFLEGLVHFRGKWFMYYGTADSKIAVAVKE</sequence>
<evidence type="ECO:0000313" key="5">
    <source>
        <dbReference type="Proteomes" id="UP001416393"/>
    </source>
</evidence>
<dbReference type="EMBL" id="JAZHYP010000005">
    <property type="protein sequence ID" value="MEN3324408.1"/>
    <property type="molecule type" value="Genomic_DNA"/>
</dbReference>
<dbReference type="CDD" id="cd18610">
    <property type="entry name" value="GH130_BT3780-like"/>
    <property type="match status" value="1"/>
</dbReference>